<gene>
    <name evidence="1" type="ORF">MRB53_030335</name>
</gene>
<organism evidence="1 2">
    <name type="scientific">Persea americana</name>
    <name type="common">Avocado</name>
    <dbReference type="NCBI Taxonomy" id="3435"/>
    <lineage>
        <taxon>Eukaryota</taxon>
        <taxon>Viridiplantae</taxon>
        <taxon>Streptophyta</taxon>
        <taxon>Embryophyta</taxon>
        <taxon>Tracheophyta</taxon>
        <taxon>Spermatophyta</taxon>
        <taxon>Magnoliopsida</taxon>
        <taxon>Magnoliidae</taxon>
        <taxon>Laurales</taxon>
        <taxon>Lauraceae</taxon>
        <taxon>Persea</taxon>
    </lineage>
</organism>
<proteinExistence type="predicted"/>
<comment type="caution">
    <text evidence="1">The sequence shown here is derived from an EMBL/GenBank/DDBJ whole genome shotgun (WGS) entry which is preliminary data.</text>
</comment>
<protein>
    <submittedName>
        <fullName evidence="1">Uncharacterized protein</fullName>
    </submittedName>
</protein>
<reference evidence="1 2" key="1">
    <citation type="journal article" date="2022" name="Hortic Res">
        <title>A haplotype resolved chromosomal level avocado genome allows analysis of novel avocado genes.</title>
        <authorList>
            <person name="Nath O."/>
            <person name="Fletcher S.J."/>
            <person name="Hayward A."/>
            <person name="Shaw L.M."/>
            <person name="Masouleh A.K."/>
            <person name="Furtado A."/>
            <person name="Henry R.J."/>
            <person name="Mitter N."/>
        </authorList>
    </citation>
    <scope>NUCLEOTIDE SEQUENCE [LARGE SCALE GENOMIC DNA]</scope>
    <source>
        <strain evidence="2">cv. Hass</strain>
    </source>
</reference>
<keyword evidence="2" id="KW-1185">Reference proteome</keyword>
<dbReference type="Proteomes" id="UP001234297">
    <property type="component" value="Chromosome 10"/>
</dbReference>
<evidence type="ECO:0000313" key="2">
    <source>
        <dbReference type="Proteomes" id="UP001234297"/>
    </source>
</evidence>
<name>A0ACC2KL07_PERAE</name>
<dbReference type="EMBL" id="CM056818">
    <property type="protein sequence ID" value="KAJ8621806.1"/>
    <property type="molecule type" value="Genomic_DNA"/>
</dbReference>
<sequence>MHENGVISSTLHQCIKFVGDDGLIHRVFAEKKPFKGKEVHFSDSQMYRDEKEEKEEKITSFAGNLQKDKGKAPQQSLEENKPFGKSGESNPSPFVVSFKSSKPLVITSKAKKTKQKTGGKFAVSFVSIIQDTDSDSETKDDTSSSQVDTQEVQPALVPVEAPADVEDPTSATFIVPATSAEEKPIFFHRSDASSSNSLLEPFQNEGMPQLSLYSPMAQAIMKKMGYDAQNPIGLGGGRGILILLEPTLTKSQLED</sequence>
<evidence type="ECO:0000313" key="1">
    <source>
        <dbReference type="EMBL" id="KAJ8621806.1"/>
    </source>
</evidence>
<accession>A0ACC2KL07</accession>